<feature type="compositionally biased region" description="Polar residues" evidence="1">
    <location>
        <begin position="158"/>
        <end position="169"/>
    </location>
</feature>
<feature type="region of interest" description="Disordered" evidence="1">
    <location>
        <begin position="269"/>
        <end position="378"/>
    </location>
</feature>
<organism evidence="3 4">
    <name type="scientific">Cronartium quercuum f. sp. fusiforme G11</name>
    <dbReference type="NCBI Taxonomy" id="708437"/>
    <lineage>
        <taxon>Eukaryota</taxon>
        <taxon>Fungi</taxon>
        <taxon>Dikarya</taxon>
        <taxon>Basidiomycota</taxon>
        <taxon>Pucciniomycotina</taxon>
        <taxon>Pucciniomycetes</taxon>
        <taxon>Pucciniales</taxon>
        <taxon>Coleosporiaceae</taxon>
        <taxon>Cronartium</taxon>
    </lineage>
</organism>
<feature type="compositionally biased region" description="Polar residues" evidence="1">
    <location>
        <begin position="39"/>
        <end position="89"/>
    </location>
</feature>
<feature type="compositionally biased region" description="Low complexity" evidence="1">
    <location>
        <begin position="295"/>
        <end position="327"/>
    </location>
</feature>
<reference evidence="3" key="1">
    <citation type="submission" date="2013-11" db="EMBL/GenBank/DDBJ databases">
        <title>Genome sequence of the fusiform rust pathogen reveals effectors for host alternation and coevolution with pine.</title>
        <authorList>
            <consortium name="DOE Joint Genome Institute"/>
            <person name="Smith K."/>
            <person name="Pendleton A."/>
            <person name="Kubisiak T."/>
            <person name="Anderson C."/>
            <person name="Salamov A."/>
            <person name="Aerts A."/>
            <person name="Riley R."/>
            <person name="Clum A."/>
            <person name="Lindquist E."/>
            <person name="Ence D."/>
            <person name="Campbell M."/>
            <person name="Kronenberg Z."/>
            <person name="Feau N."/>
            <person name="Dhillon B."/>
            <person name="Hamelin R."/>
            <person name="Burleigh J."/>
            <person name="Smith J."/>
            <person name="Yandell M."/>
            <person name="Nelson C."/>
            <person name="Grigoriev I."/>
            <person name="Davis J."/>
        </authorList>
    </citation>
    <scope>NUCLEOTIDE SEQUENCE</scope>
    <source>
        <strain evidence="3">G11</strain>
    </source>
</reference>
<keyword evidence="2" id="KW-0732">Signal</keyword>
<feature type="compositionally biased region" description="Low complexity" evidence="1">
    <location>
        <begin position="90"/>
        <end position="142"/>
    </location>
</feature>
<comment type="caution">
    <text evidence="3">The sequence shown here is derived from an EMBL/GenBank/DDBJ whole genome shotgun (WGS) entry which is preliminary data.</text>
</comment>
<feature type="compositionally biased region" description="Low complexity" evidence="1">
    <location>
        <begin position="339"/>
        <end position="356"/>
    </location>
</feature>
<feature type="chain" id="PRO_5040150387" evidence="2">
    <location>
        <begin position="25"/>
        <end position="456"/>
    </location>
</feature>
<evidence type="ECO:0000256" key="2">
    <source>
        <dbReference type="SAM" id="SignalP"/>
    </source>
</evidence>
<dbReference type="OrthoDB" id="2507469at2759"/>
<evidence type="ECO:0000313" key="4">
    <source>
        <dbReference type="Proteomes" id="UP000886653"/>
    </source>
</evidence>
<evidence type="ECO:0000313" key="3">
    <source>
        <dbReference type="EMBL" id="KAG0140592.1"/>
    </source>
</evidence>
<name>A0A9P6N7T5_9BASI</name>
<accession>A0A9P6N7T5</accession>
<dbReference type="Proteomes" id="UP000886653">
    <property type="component" value="Unassembled WGS sequence"/>
</dbReference>
<feature type="compositionally biased region" description="Polar residues" evidence="1">
    <location>
        <begin position="360"/>
        <end position="378"/>
    </location>
</feature>
<feature type="region of interest" description="Disordered" evidence="1">
    <location>
        <begin position="39"/>
        <end position="169"/>
    </location>
</feature>
<dbReference type="EMBL" id="MU167432">
    <property type="protein sequence ID" value="KAG0140592.1"/>
    <property type="molecule type" value="Genomic_DNA"/>
</dbReference>
<protein>
    <submittedName>
        <fullName evidence="3">Uncharacterized protein</fullName>
    </submittedName>
</protein>
<proteinExistence type="predicted"/>
<sequence length="456" mass="46085">MYKSSLSTFLISSVILCSMTSTLGQGMYGSMTASLGNLTGSESNGHSPASVSWSGSNSGGLNTNPTPSGVNTFSIQSSNPYSGSVSASFNSSTLPHSSTNLSSTSMNSSSNNTFTTPSKAVGSKLSSLGSSVGSSLGLSRNSSTDDSSNPYSREGSRTPDTYTNGTNAQNLTGDTRQCYEYSGANTTTATCNADQQIICSGGCTGGIIAQNCTSTSPGITVTSTQTCNVGWAKSSASQYACLTSDASYTCSGPSSGSATCHSCRKTQVKTGPKSLQGKNAKNSSLSGSGVWGQDSKSGSSSYSNGSSESSSNGFTSFSNSLSSTRGSVKAEGSISDELGSSTSGGRSGKSSISSGGIVTAPSTSLAGPQSSGFGNQSYKNSSSFSAGSKNLTSSNYTSATPIFTSGDSKVYSDRGDPKNNYTAELGSDNSAPGYGTYNPVTWMYASYVIMIVASVL</sequence>
<dbReference type="AlphaFoldDB" id="A0A9P6N7T5"/>
<evidence type="ECO:0000256" key="1">
    <source>
        <dbReference type="SAM" id="MobiDB-lite"/>
    </source>
</evidence>
<gene>
    <name evidence="3" type="ORF">CROQUDRAFT_689827</name>
</gene>
<keyword evidence="4" id="KW-1185">Reference proteome</keyword>
<feature type="compositionally biased region" description="Polar residues" evidence="1">
    <location>
        <begin position="276"/>
        <end position="287"/>
    </location>
</feature>
<feature type="signal peptide" evidence="2">
    <location>
        <begin position="1"/>
        <end position="24"/>
    </location>
</feature>